<dbReference type="SUPFAM" id="SSF54236">
    <property type="entry name" value="Ubiquitin-like"/>
    <property type="match status" value="1"/>
</dbReference>
<keyword evidence="3" id="KW-1185">Reference proteome</keyword>
<proteinExistence type="predicted"/>
<dbReference type="Proteomes" id="UP000014680">
    <property type="component" value="Unassembled WGS sequence"/>
</dbReference>
<evidence type="ECO:0000313" key="3">
    <source>
        <dbReference type="Proteomes" id="UP000014680"/>
    </source>
</evidence>
<dbReference type="Pfam" id="PF00240">
    <property type="entry name" value="ubiquitin"/>
    <property type="match status" value="1"/>
</dbReference>
<feature type="domain" description="Ubiquitin-like" evidence="1">
    <location>
        <begin position="196"/>
        <end position="269"/>
    </location>
</feature>
<sequence>MNIEDFKAINKPLNGIGIVFEGMYIESNPLQIIVNNLDKQDQIKQRIYNKTGIPIFYMTLFKESTKKTFDPIQPNELMKQFDRKNILLRLTKPVDVPNIINIKVKDLLNKIPVFFLEVNDMTKVSDLKKMIITKNPTIRLTENSYLALYLWDKEKTIEMFDRQVLKNYAYLHIQTVHFFVKSFDKESLIETGNGTIKITLKRTNTEKHDIELPQSTTLAQLRDKTASYFPGCTKTNFKLLFSGEEVNANETLFTRGITDGAEFNVIMVV</sequence>
<dbReference type="KEGG" id="eiv:EIN_135100"/>
<dbReference type="PROSITE" id="PS50053">
    <property type="entry name" value="UBIQUITIN_2"/>
    <property type="match status" value="1"/>
</dbReference>
<gene>
    <name evidence="2" type="ORF">EIN_135100</name>
</gene>
<dbReference type="InterPro" id="IPR000626">
    <property type="entry name" value="Ubiquitin-like_dom"/>
</dbReference>
<dbReference type="GeneID" id="14884943"/>
<protein>
    <recommendedName>
        <fullName evidence="1">Ubiquitin-like domain-containing protein</fullName>
    </recommendedName>
</protein>
<accession>A0A0A1U0B1</accession>
<dbReference type="VEuPathDB" id="AmoebaDB:EIN_135100"/>
<evidence type="ECO:0000259" key="1">
    <source>
        <dbReference type="PROSITE" id="PS50053"/>
    </source>
</evidence>
<evidence type="ECO:0000313" key="2">
    <source>
        <dbReference type="EMBL" id="ELP85926.1"/>
    </source>
</evidence>
<dbReference type="InterPro" id="IPR029071">
    <property type="entry name" value="Ubiquitin-like_domsf"/>
</dbReference>
<dbReference type="EMBL" id="KB207027">
    <property type="protein sequence ID" value="ELP85926.1"/>
    <property type="molecule type" value="Genomic_DNA"/>
</dbReference>
<name>A0A0A1U0B1_ENTIV</name>
<dbReference type="Gene3D" id="3.10.20.90">
    <property type="entry name" value="Phosphatidylinositol 3-kinase Catalytic Subunit, Chain A, domain 1"/>
    <property type="match status" value="1"/>
</dbReference>
<dbReference type="OMA" id="ESAYCIE"/>
<dbReference type="RefSeq" id="XP_004185272.1">
    <property type="nucleotide sequence ID" value="XM_004185224.1"/>
</dbReference>
<dbReference type="AlphaFoldDB" id="A0A0A1U0B1"/>
<reference evidence="2 3" key="1">
    <citation type="submission" date="2012-10" db="EMBL/GenBank/DDBJ databases">
        <authorList>
            <person name="Zafar N."/>
            <person name="Inman J."/>
            <person name="Hall N."/>
            <person name="Lorenzi H."/>
            <person name="Caler E."/>
        </authorList>
    </citation>
    <scope>NUCLEOTIDE SEQUENCE [LARGE SCALE GENOMIC DNA]</scope>
    <source>
        <strain evidence="2 3">IP1</strain>
    </source>
</reference>
<organism evidence="2 3">
    <name type="scientific">Entamoeba invadens IP1</name>
    <dbReference type="NCBI Taxonomy" id="370355"/>
    <lineage>
        <taxon>Eukaryota</taxon>
        <taxon>Amoebozoa</taxon>
        <taxon>Evosea</taxon>
        <taxon>Archamoebae</taxon>
        <taxon>Mastigamoebida</taxon>
        <taxon>Entamoebidae</taxon>
        <taxon>Entamoeba</taxon>
    </lineage>
</organism>